<keyword evidence="3" id="KW-1185">Reference proteome</keyword>
<gene>
    <name evidence="2" type="ORF">HYPBUDRAFT_13630</name>
</gene>
<feature type="transmembrane region" description="Helical" evidence="1">
    <location>
        <begin position="41"/>
        <end position="63"/>
    </location>
</feature>
<dbReference type="RefSeq" id="XP_020073998.1">
    <property type="nucleotide sequence ID" value="XM_020219603.1"/>
</dbReference>
<dbReference type="EMBL" id="KV454546">
    <property type="protein sequence ID" value="ODV64931.1"/>
    <property type="molecule type" value="Genomic_DNA"/>
</dbReference>
<keyword evidence="1" id="KW-1133">Transmembrane helix</keyword>
<dbReference type="AlphaFoldDB" id="A0A1E4RCG5"/>
<name>A0A1E4RCG5_9ASCO</name>
<organism evidence="2 3">
    <name type="scientific">Hyphopichia burtonii NRRL Y-1933</name>
    <dbReference type="NCBI Taxonomy" id="984485"/>
    <lineage>
        <taxon>Eukaryota</taxon>
        <taxon>Fungi</taxon>
        <taxon>Dikarya</taxon>
        <taxon>Ascomycota</taxon>
        <taxon>Saccharomycotina</taxon>
        <taxon>Pichiomycetes</taxon>
        <taxon>Debaryomycetaceae</taxon>
        <taxon>Hyphopichia</taxon>
    </lineage>
</organism>
<accession>A0A1E4RCG5</accession>
<evidence type="ECO:0000256" key="1">
    <source>
        <dbReference type="SAM" id="Phobius"/>
    </source>
</evidence>
<evidence type="ECO:0000313" key="2">
    <source>
        <dbReference type="EMBL" id="ODV64931.1"/>
    </source>
</evidence>
<keyword evidence="1" id="KW-0812">Transmembrane</keyword>
<reference evidence="3" key="1">
    <citation type="submission" date="2016-05" db="EMBL/GenBank/DDBJ databases">
        <title>Comparative genomics of biotechnologically important yeasts.</title>
        <authorList>
            <consortium name="DOE Joint Genome Institute"/>
            <person name="Riley R."/>
            <person name="Haridas S."/>
            <person name="Wolfe K.H."/>
            <person name="Lopes M.R."/>
            <person name="Hittinger C.T."/>
            <person name="Goker M."/>
            <person name="Salamov A."/>
            <person name="Wisecaver J."/>
            <person name="Long T.M."/>
            <person name="Aerts A.L."/>
            <person name="Barry K."/>
            <person name="Choi C."/>
            <person name="Clum A."/>
            <person name="Coughlan A.Y."/>
            <person name="Deshpande S."/>
            <person name="Douglass A.P."/>
            <person name="Hanson S.J."/>
            <person name="Klenk H.-P."/>
            <person name="Labutti K."/>
            <person name="Lapidus A."/>
            <person name="Lindquist E."/>
            <person name="Lipzen A."/>
            <person name="Meier-Kolthoff J.P."/>
            <person name="Ohm R.A."/>
            <person name="Otillar R.P."/>
            <person name="Pangilinan J."/>
            <person name="Peng Y."/>
            <person name="Rokas A."/>
            <person name="Rosa C.A."/>
            <person name="Scheuner C."/>
            <person name="Sibirny A.A."/>
            <person name="Slot J.C."/>
            <person name="Stielow J.B."/>
            <person name="Sun H."/>
            <person name="Kurtzman C.P."/>
            <person name="Blackwell M."/>
            <person name="Grigoriev I.V."/>
            <person name="Jeffries T.W."/>
        </authorList>
    </citation>
    <scope>NUCLEOTIDE SEQUENCE [LARGE SCALE GENOMIC DNA]</scope>
    <source>
        <strain evidence="3">NRRL Y-1933</strain>
    </source>
</reference>
<evidence type="ECO:0000313" key="3">
    <source>
        <dbReference type="Proteomes" id="UP000095085"/>
    </source>
</evidence>
<keyword evidence="1" id="KW-0472">Membrane</keyword>
<protein>
    <submittedName>
        <fullName evidence="2">Uncharacterized protein</fullName>
    </submittedName>
</protein>
<proteinExistence type="predicted"/>
<feature type="transmembrane region" description="Helical" evidence="1">
    <location>
        <begin position="12"/>
        <end position="35"/>
    </location>
</feature>
<sequence>MSFIGKVQDLRALFWFLMQILTCIGVGVAAAGAAVTAAGAAAVTAAGIAAGIRVTSVSVGVLIGTHVGTNALDVFDMLYALATPGSAFQPSIKKPQVSWRLRKFKKIYMERRGLSNPSSTESSLNDNSSLIDYIKFD</sequence>
<dbReference type="GeneID" id="30994153"/>
<dbReference type="Proteomes" id="UP000095085">
    <property type="component" value="Unassembled WGS sequence"/>
</dbReference>
<dbReference type="OrthoDB" id="4023374at2759"/>